<keyword evidence="2" id="KW-1185">Reference proteome</keyword>
<dbReference type="RefSeq" id="WP_010023570.1">
    <property type="nucleotide sequence ID" value="NZ_AFVQ02000006.1"/>
</dbReference>
<dbReference type="InterPro" id="IPR029055">
    <property type="entry name" value="Ntn_hydrolases_N"/>
</dbReference>
<evidence type="ECO:0008006" key="3">
    <source>
        <dbReference type="Google" id="ProtNLM"/>
    </source>
</evidence>
<dbReference type="Gene3D" id="3.60.20.10">
    <property type="entry name" value="Glutamine Phosphoribosylpyrophosphate, subunit 1, domain 1"/>
    <property type="match status" value="1"/>
</dbReference>
<name>A0A0U1QSY9_9BACL</name>
<reference evidence="1 2" key="1">
    <citation type="journal article" date="2011" name="J. Bacteriol.">
        <title>Draft genome sequence of Sporolactobacillus inulinus strain CASD, an efficient D-lactic acid-producing bacterium with high-concentration lactate tolerance capability.</title>
        <authorList>
            <person name="Yu B."/>
            <person name="Su F."/>
            <person name="Wang L."/>
            <person name="Xu K."/>
            <person name="Zhao B."/>
            <person name="Xu P."/>
        </authorList>
    </citation>
    <scope>NUCLEOTIDE SEQUENCE [LARGE SCALE GENOMIC DNA]</scope>
    <source>
        <strain evidence="1 2">CASD</strain>
    </source>
</reference>
<dbReference type="Proteomes" id="UP000035553">
    <property type="component" value="Unassembled WGS sequence"/>
</dbReference>
<dbReference type="PANTHER" id="PTHR39328:SF1">
    <property type="entry name" value="BLL2871 PROTEIN"/>
    <property type="match status" value="1"/>
</dbReference>
<dbReference type="Pfam" id="PF06267">
    <property type="entry name" value="DUF1028"/>
    <property type="match status" value="1"/>
</dbReference>
<comment type="caution">
    <text evidence="1">The sequence shown here is derived from an EMBL/GenBank/DDBJ whole genome shotgun (WGS) entry which is preliminary data.</text>
</comment>
<dbReference type="PANTHER" id="PTHR39328">
    <property type="entry name" value="BLL2871 PROTEIN"/>
    <property type="match status" value="1"/>
</dbReference>
<protein>
    <recommendedName>
        <fullName evidence="3">Major pilin protein FimA</fullName>
    </recommendedName>
</protein>
<proteinExistence type="predicted"/>
<dbReference type="OrthoDB" id="9790012at2"/>
<dbReference type="EMBL" id="AFVQ02000006">
    <property type="protein sequence ID" value="KLI03879.1"/>
    <property type="molecule type" value="Genomic_DNA"/>
</dbReference>
<gene>
    <name evidence="1" type="ORF">SINU_00520</name>
</gene>
<dbReference type="InterPro" id="IPR010430">
    <property type="entry name" value="DUF1028"/>
</dbReference>
<dbReference type="SUPFAM" id="SSF56235">
    <property type="entry name" value="N-terminal nucleophile aminohydrolases (Ntn hydrolases)"/>
    <property type="match status" value="1"/>
</dbReference>
<organism evidence="1 2">
    <name type="scientific">Sporolactobacillus inulinus CASD</name>
    <dbReference type="NCBI Taxonomy" id="1069536"/>
    <lineage>
        <taxon>Bacteria</taxon>
        <taxon>Bacillati</taxon>
        <taxon>Bacillota</taxon>
        <taxon>Bacilli</taxon>
        <taxon>Bacillales</taxon>
        <taxon>Sporolactobacillaceae</taxon>
        <taxon>Sporolactobacillus</taxon>
    </lineage>
</organism>
<sequence length="230" mass="24988">MTYSIVAKCKETGYFGAAVTSCFPGIGAYSPTIKANIGIIASQGWVNPTLGPIGIKYLEAGKTANETLNTLLMKDPGRELRQLIVMDHFGNSAVYTGVENDDAKGHIIGDQFAVQGNILTSLDVLYAVAETFERTNGPLQERLLAAMLAGDKIGGDARGKQAAAIKVVAEEGFPYVDFRVDDSAEPIQELNAIYKNNKHVLIDEYYEWIDAVRAGVKLQDRQAAMKKERG</sequence>
<accession>A0A0U1QSY9</accession>
<evidence type="ECO:0000313" key="1">
    <source>
        <dbReference type="EMBL" id="KLI03879.1"/>
    </source>
</evidence>
<evidence type="ECO:0000313" key="2">
    <source>
        <dbReference type="Proteomes" id="UP000035553"/>
    </source>
</evidence>
<dbReference type="STRING" id="1069536.SINU_00520"/>
<dbReference type="AlphaFoldDB" id="A0A0U1QSY9"/>